<feature type="transmembrane region" description="Helical" evidence="6">
    <location>
        <begin position="210"/>
        <end position="230"/>
    </location>
</feature>
<sequence length="393" mass="42667">MGQGVSMFAGGIIEHRLGPRIASLVGCWCLSAGVLLTYLTIKISFAMSVLTYGMMFGLGCGLAYPIPVTCAMKWFPEHRGLVGGIVFSGFGCGPIVFNQVITLYLNPSNLPPTQKGQDDVYFTQEEILQRVPNLFLVLGGTYAVMQLIGALLTIYPVTPQSSHEAVSSEGSPEMRGFVNSSESPENVLCNETGSNLDIPPLQMLKTKNFYLLWFLFLLGGMGGVFVVALYKSYGQSFIADDEFLAIVGSCSAVLNAVGGIFWGHVADRFTFNVAAKILYVMFASAVFTFSGAEHGGKPYFMIWVCVIFFAISGKYAIMPPAVARMYGNTYMSTNYGLLYTSQVLTSAASAFMGVTLQQMLHYTGQFFFIGGFACVGFIVTFFLDARTPDGKEV</sequence>
<feature type="transmembrane region" description="Helical" evidence="6">
    <location>
        <begin position="299"/>
        <end position="317"/>
    </location>
</feature>
<dbReference type="SUPFAM" id="SSF103473">
    <property type="entry name" value="MFS general substrate transporter"/>
    <property type="match status" value="1"/>
</dbReference>
<feature type="transmembrane region" description="Helical" evidence="6">
    <location>
        <begin position="134"/>
        <end position="155"/>
    </location>
</feature>
<dbReference type="InterPro" id="IPR011701">
    <property type="entry name" value="MFS"/>
</dbReference>
<feature type="transmembrane region" description="Helical" evidence="6">
    <location>
        <begin position="242"/>
        <end position="263"/>
    </location>
</feature>
<keyword evidence="4 6" id="KW-1133">Transmembrane helix</keyword>
<evidence type="ECO:0000256" key="5">
    <source>
        <dbReference type="ARBA" id="ARBA00023136"/>
    </source>
</evidence>
<dbReference type="AlphaFoldDB" id="A0A2T7PEB6"/>
<feature type="transmembrane region" description="Helical" evidence="6">
    <location>
        <begin position="269"/>
        <end position="287"/>
    </location>
</feature>
<evidence type="ECO:0000256" key="3">
    <source>
        <dbReference type="ARBA" id="ARBA00022692"/>
    </source>
</evidence>
<keyword evidence="5 6" id="KW-0472">Membrane</keyword>
<keyword evidence="9" id="KW-1185">Reference proteome</keyword>
<feature type="transmembrane region" description="Helical" evidence="6">
    <location>
        <begin position="366"/>
        <end position="383"/>
    </location>
</feature>
<evidence type="ECO:0000313" key="9">
    <source>
        <dbReference type="Proteomes" id="UP000245119"/>
    </source>
</evidence>
<comment type="subcellular location">
    <subcellularLocation>
        <location evidence="1">Membrane</location>
        <topology evidence="1">Multi-pass membrane protein</topology>
    </subcellularLocation>
</comment>
<dbReference type="PANTHER" id="PTHR43385:SF1">
    <property type="entry name" value="RIBOFLAVIN TRANSPORTER RIBJ"/>
    <property type="match status" value="1"/>
</dbReference>
<feature type="transmembrane region" description="Helical" evidence="6">
    <location>
        <begin position="20"/>
        <end position="41"/>
    </location>
</feature>
<evidence type="ECO:0000313" key="8">
    <source>
        <dbReference type="EMBL" id="PVD31760.1"/>
    </source>
</evidence>
<proteinExistence type="predicted"/>
<dbReference type="Proteomes" id="UP000245119">
    <property type="component" value="Linkage Group LG4"/>
</dbReference>
<comment type="caution">
    <text evidence="8">The sequence shown here is derived from an EMBL/GenBank/DDBJ whole genome shotgun (WGS) entry which is preliminary data.</text>
</comment>
<accession>A0A2T7PEB6</accession>
<evidence type="ECO:0000256" key="4">
    <source>
        <dbReference type="ARBA" id="ARBA00022989"/>
    </source>
</evidence>
<feature type="transmembrane region" description="Helical" evidence="6">
    <location>
        <begin position="81"/>
        <end position="105"/>
    </location>
</feature>
<reference evidence="8 9" key="1">
    <citation type="submission" date="2018-04" db="EMBL/GenBank/DDBJ databases">
        <title>The genome of golden apple snail Pomacea canaliculata provides insight into stress tolerance and invasive adaptation.</title>
        <authorList>
            <person name="Liu C."/>
            <person name="Liu B."/>
            <person name="Ren Y."/>
            <person name="Zhang Y."/>
            <person name="Wang H."/>
            <person name="Li S."/>
            <person name="Jiang F."/>
            <person name="Yin L."/>
            <person name="Zhang G."/>
            <person name="Qian W."/>
            <person name="Fan W."/>
        </authorList>
    </citation>
    <scope>NUCLEOTIDE SEQUENCE [LARGE SCALE GENOMIC DNA]</scope>
    <source>
        <strain evidence="8">SZHN2017</strain>
        <tissue evidence="8">Muscle</tissue>
    </source>
</reference>
<feature type="domain" description="Major facilitator superfamily (MFS) profile" evidence="7">
    <location>
        <begin position="1"/>
        <end position="388"/>
    </location>
</feature>
<keyword evidence="2" id="KW-0813">Transport</keyword>
<dbReference type="GO" id="GO:0016020">
    <property type="term" value="C:membrane"/>
    <property type="evidence" value="ECO:0007669"/>
    <property type="project" value="UniProtKB-SubCell"/>
</dbReference>
<dbReference type="Gene3D" id="1.20.1250.20">
    <property type="entry name" value="MFS general substrate transporter like domains"/>
    <property type="match status" value="2"/>
</dbReference>
<dbReference type="PROSITE" id="PS50850">
    <property type="entry name" value="MFS"/>
    <property type="match status" value="1"/>
</dbReference>
<gene>
    <name evidence="8" type="ORF">C0Q70_07178</name>
</gene>
<dbReference type="InterPro" id="IPR052983">
    <property type="entry name" value="MFS_Riboflavin_Transporter"/>
</dbReference>
<keyword evidence="3 6" id="KW-0812">Transmembrane</keyword>
<dbReference type="OrthoDB" id="410267at2759"/>
<dbReference type="Pfam" id="PF07690">
    <property type="entry name" value="MFS_1"/>
    <property type="match status" value="1"/>
</dbReference>
<evidence type="ECO:0000256" key="1">
    <source>
        <dbReference type="ARBA" id="ARBA00004141"/>
    </source>
</evidence>
<evidence type="ECO:0000259" key="7">
    <source>
        <dbReference type="PROSITE" id="PS50850"/>
    </source>
</evidence>
<evidence type="ECO:0000256" key="2">
    <source>
        <dbReference type="ARBA" id="ARBA00022448"/>
    </source>
</evidence>
<dbReference type="InterPro" id="IPR020846">
    <property type="entry name" value="MFS_dom"/>
</dbReference>
<feature type="transmembrane region" description="Helical" evidence="6">
    <location>
        <begin position="337"/>
        <end position="354"/>
    </location>
</feature>
<dbReference type="EMBL" id="PZQS01000004">
    <property type="protein sequence ID" value="PVD31760.1"/>
    <property type="molecule type" value="Genomic_DNA"/>
</dbReference>
<dbReference type="GO" id="GO:0022857">
    <property type="term" value="F:transmembrane transporter activity"/>
    <property type="evidence" value="ECO:0007669"/>
    <property type="project" value="InterPro"/>
</dbReference>
<evidence type="ECO:0000256" key="6">
    <source>
        <dbReference type="SAM" id="Phobius"/>
    </source>
</evidence>
<dbReference type="InterPro" id="IPR036259">
    <property type="entry name" value="MFS_trans_sf"/>
</dbReference>
<dbReference type="PANTHER" id="PTHR43385">
    <property type="entry name" value="RIBOFLAVIN TRANSPORTER RIBJ"/>
    <property type="match status" value="1"/>
</dbReference>
<organism evidence="8 9">
    <name type="scientific">Pomacea canaliculata</name>
    <name type="common">Golden apple snail</name>
    <dbReference type="NCBI Taxonomy" id="400727"/>
    <lineage>
        <taxon>Eukaryota</taxon>
        <taxon>Metazoa</taxon>
        <taxon>Spiralia</taxon>
        <taxon>Lophotrochozoa</taxon>
        <taxon>Mollusca</taxon>
        <taxon>Gastropoda</taxon>
        <taxon>Caenogastropoda</taxon>
        <taxon>Architaenioglossa</taxon>
        <taxon>Ampullarioidea</taxon>
        <taxon>Ampullariidae</taxon>
        <taxon>Pomacea</taxon>
    </lineage>
</organism>
<protein>
    <recommendedName>
        <fullName evidence="7">Major facilitator superfamily (MFS) profile domain-containing protein</fullName>
    </recommendedName>
</protein>
<name>A0A2T7PEB6_POMCA</name>
<feature type="transmembrane region" description="Helical" evidence="6">
    <location>
        <begin position="53"/>
        <end position="75"/>
    </location>
</feature>